<comment type="caution">
    <text evidence="1">The sequence shown here is derived from an EMBL/GenBank/DDBJ whole genome shotgun (WGS) entry which is preliminary data.</text>
</comment>
<accession>A0A1Y2A7X8</accession>
<sequence length="304" mass="33487">MWRRGCQGCASNHSANARPLESDVVLHATNARPGPLESLFIDLAQSRTYLEPSPHPSMFNLGRCGRACPLRGPRYLRPIIDAQIAVGNARAKRWSADGRSSTLRTRMCSGKPFPLTLQTMPLILLNRPAALARKVGTLHLVVAHPPACCRRTLHWNSKTSLPPSRALACTQSGRSGAPHTHEIINPPHPSRCHFCVAPVHPPPNFHLVTRPRRIPPWDLRVGRRASATFSSSVCTGRDRPAQSLQTSTMRDFVSTWLVALPCPEISSEGHPPLPDAEDDAGIVREPHVLSRGSWDCRLELSDSR</sequence>
<dbReference type="EMBL" id="MCFA01000008">
    <property type="protein sequence ID" value="ORY18145.1"/>
    <property type="molecule type" value="Genomic_DNA"/>
</dbReference>
<dbReference type="AlphaFoldDB" id="A0A1Y2A7X8"/>
<evidence type="ECO:0000313" key="2">
    <source>
        <dbReference type="Proteomes" id="UP000193144"/>
    </source>
</evidence>
<protein>
    <submittedName>
        <fullName evidence="1">Uncharacterized protein</fullName>
    </submittedName>
</protein>
<proteinExistence type="predicted"/>
<organism evidence="1 2">
    <name type="scientific">Clohesyomyces aquaticus</name>
    <dbReference type="NCBI Taxonomy" id="1231657"/>
    <lineage>
        <taxon>Eukaryota</taxon>
        <taxon>Fungi</taxon>
        <taxon>Dikarya</taxon>
        <taxon>Ascomycota</taxon>
        <taxon>Pezizomycotina</taxon>
        <taxon>Dothideomycetes</taxon>
        <taxon>Pleosporomycetidae</taxon>
        <taxon>Pleosporales</taxon>
        <taxon>Lindgomycetaceae</taxon>
        <taxon>Clohesyomyces</taxon>
    </lineage>
</organism>
<dbReference type="Proteomes" id="UP000193144">
    <property type="component" value="Unassembled WGS sequence"/>
</dbReference>
<name>A0A1Y2A7X8_9PLEO</name>
<gene>
    <name evidence="1" type="ORF">BCR34DRAFT_360296</name>
</gene>
<evidence type="ECO:0000313" key="1">
    <source>
        <dbReference type="EMBL" id="ORY18145.1"/>
    </source>
</evidence>
<keyword evidence="2" id="KW-1185">Reference proteome</keyword>
<reference evidence="1 2" key="1">
    <citation type="submission" date="2016-07" db="EMBL/GenBank/DDBJ databases">
        <title>Pervasive Adenine N6-methylation of Active Genes in Fungi.</title>
        <authorList>
            <consortium name="DOE Joint Genome Institute"/>
            <person name="Mondo S.J."/>
            <person name="Dannebaum R.O."/>
            <person name="Kuo R.C."/>
            <person name="Labutti K."/>
            <person name="Haridas S."/>
            <person name="Kuo A."/>
            <person name="Salamov A."/>
            <person name="Ahrendt S.R."/>
            <person name="Lipzen A."/>
            <person name="Sullivan W."/>
            <person name="Andreopoulos W.B."/>
            <person name="Clum A."/>
            <person name="Lindquist E."/>
            <person name="Daum C."/>
            <person name="Ramamoorthy G.K."/>
            <person name="Gryganskyi A."/>
            <person name="Culley D."/>
            <person name="Magnuson J.K."/>
            <person name="James T.Y."/>
            <person name="O'Malley M.A."/>
            <person name="Stajich J.E."/>
            <person name="Spatafora J.W."/>
            <person name="Visel A."/>
            <person name="Grigoriev I.V."/>
        </authorList>
    </citation>
    <scope>NUCLEOTIDE SEQUENCE [LARGE SCALE GENOMIC DNA]</scope>
    <source>
        <strain evidence="1 2">CBS 115471</strain>
    </source>
</reference>